<proteinExistence type="predicted"/>
<dbReference type="RefSeq" id="WP_377259981.1">
    <property type="nucleotide sequence ID" value="NZ_JBHLUH010000077.1"/>
</dbReference>
<gene>
    <name evidence="2" type="ORF">ACFFIA_35605</name>
</gene>
<reference evidence="2 3" key="1">
    <citation type="submission" date="2024-09" db="EMBL/GenBank/DDBJ databases">
        <authorList>
            <person name="Sun Q."/>
            <person name="Mori K."/>
        </authorList>
    </citation>
    <scope>NUCLEOTIDE SEQUENCE [LARGE SCALE GENOMIC DNA]</scope>
    <source>
        <strain evidence="2 3">TBRC 3947</strain>
    </source>
</reference>
<dbReference type="EMBL" id="JBHLUH010000077">
    <property type="protein sequence ID" value="MFC0532957.1"/>
    <property type="molecule type" value="Genomic_DNA"/>
</dbReference>
<name>A0ABV6ME23_9ACTN</name>
<evidence type="ECO:0000313" key="2">
    <source>
        <dbReference type="EMBL" id="MFC0532957.1"/>
    </source>
</evidence>
<protein>
    <submittedName>
        <fullName evidence="2">DUF397 domain-containing protein</fullName>
    </submittedName>
</protein>
<dbReference type="InterPro" id="IPR007278">
    <property type="entry name" value="DUF397"/>
</dbReference>
<sequence>MATFELSDAAPDQEHGASRPMWLRSTYCEHANCVEVSLGEDVLIRDSTFPDQPSLVVAPDAYRAFITAVKNGLFVR</sequence>
<feature type="domain" description="DUF397" evidence="1">
    <location>
        <begin position="22"/>
        <end position="70"/>
    </location>
</feature>
<keyword evidence="3" id="KW-1185">Reference proteome</keyword>
<evidence type="ECO:0000313" key="3">
    <source>
        <dbReference type="Proteomes" id="UP001589867"/>
    </source>
</evidence>
<accession>A0ABV6ME23</accession>
<dbReference type="Proteomes" id="UP001589867">
    <property type="component" value="Unassembled WGS sequence"/>
</dbReference>
<organism evidence="2 3">
    <name type="scientific">Phytohabitans kaempferiae</name>
    <dbReference type="NCBI Taxonomy" id="1620943"/>
    <lineage>
        <taxon>Bacteria</taxon>
        <taxon>Bacillati</taxon>
        <taxon>Actinomycetota</taxon>
        <taxon>Actinomycetes</taxon>
        <taxon>Micromonosporales</taxon>
        <taxon>Micromonosporaceae</taxon>
    </lineage>
</organism>
<comment type="caution">
    <text evidence="2">The sequence shown here is derived from an EMBL/GenBank/DDBJ whole genome shotgun (WGS) entry which is preliminary data.</text>
</comment>
<dbReference type="Pfam" id="PF04149">
    <property type="entry name" value="DUF397"/>
    <property type="match status" value="1"/>
</dbReference>
<evidence type="ECO:0000259" key="1">
    <source>
        <dbReference type="Pfam" id="PF04149"/>
    </source>
</evidence>